<protein>
    <submittedName>
        <fullName evidence="2">Uncharacterized protein</fullName>
    </submittedName>
</protein>
<evidence type="ECO:0000256" key="1">
    <source>
        <dbReference type="SAM" id="MobiDB-lite"/>
    </source>
</evidence>
<proteinExistence type="predicted"/>
<dbReference type="Proteomes" id="UP000220246">
    <property type="component" value="Unassembled WGS sequence"/>
</dbReference>
<dbReference type="GeneID" id="80800354"/>
<dbReference type="RefSeq" id="WP_066540746.1">
    <property type="nucleotide sequence ID" value="NZ_DALZSI010000050.1"/>
</dbReference>
<name>A0A2A7USV0_COMTR</name>
<comment type="caution">
    <text evidence="2">The sequence shown here is derived from an EMBL/GenBank/DDBJ whole genome shotgun (WGS) entry which is preliminary data.</text>
</comment>
<feature type="compositionally biased region" description="Low complexity" evidence="1">
    <location>
        <begin position="12"/>
        <end position="23"/>
    </location>
</feature>
<feature type="region of interest" description="Disordered" evidence="1">
    <location>
        <begin position="1"/>
        <end position="59"/>
    </location>
</feature>
<dbReference type="EMBL" id="PDEA01000001">
    <property type="protein sequence ID" value="PEH88395.1"/>
    <property type="molecule type" value="Genomic_DNA"/>
</dbReference>
<evidence type="ECO:0000313" key="3">
    <source>
        <dbReference type="Proteomes" id="UP000220246"/>
    </source>
</evidence>
<sequence length="182" mass="20124">MSIFDRLKSNLSGSDAAPAAATSADDEGKVGGGRFMGKDESQAMRRAERAAPEKPVEKGLSGPGEVWVFVCPNTQRLILVPRLGAAQGEVLTQHMLSDLQRIGLCEEVSYHAGYDQYWKMPTQEAILRMPTLHSVEVLPMKQMKLTTQLVKPGEARGFWMRVRLREESELPQPDSAQDSRVG</sequence>
<accession>A0A2A7USV0</accession>
<evidence type="ECO:0000313" key="2">
    <source>
        <dbReference type="EMBL" id="PEH88395.1"/>
    </source>
</evidence>
<dbReference type="OrthoDB" id="8797182at2"/>
<dbReference type="AlphaFoldDB" id="A0A2A7USV0"/>
<reference evidence="3" key="1">
    <citation type="submission" date="2017-09" db="EMBL/GenBank/DDBJ databases">
        <title>FDA dAtabase for Regulatory Grade micrObial Sequences (FDA-ARGOS): Supporting development and validation of Infectious Disease Dx tests.</title>
        <authorList>
            <person name="Minogue T."/>
            <person name="Wolcott M."/>
            <person name="Wasieloski L."/>
            <person name="Aguilar W."/>
            <person name="Moore D."/>
            <person name="Tallon L."/>
            <person name="Sadzewicz L."/>
            <person name="Ott S."/>
            <person name="Zhao X."/>
            <person name="Nagaraj S."/>
            <person name="Vavikolanu K."/>
            <person name="Aluvathingal J."/>
            <person name="Nadendla S."/>
            <person name="Sichtig H."/>
        </authorList>
    </citation>
    <scope>NUCLEOTIDE SEQUENCE [LARGE SCALE GENOMIC DNA]</scope>
    <source>
        <strain evidence="3">FDAARGOS_394</strain>
    </source>
</reference>
<feature type="compositionally biased region" description="Basic and acidic residues" evidence="1">
    <location>
        <begin position="36"/>
        <end position="57"/>
    </location>
</feature>
<keyword evidence="3" id="KW-1185">Reference proteome</keyword>
<gene>
    <name evidence="2" type="ORF">CRM82_07065</name>
</gene>
<organism evidence="2 3">
    <name type="scientific">Comamonas terrigena</name>
    <dbReference type="NCBI Taxonomy" id="32013"/>
    <lineage>
        <taxon>Bacteria</taxon>
        <taxon>Pseudomonadati</taxon>
        <taxon>Pseudomonadota</taxon>
        <taxon>Betaproteobacteria</taxon>
        <taxon>Burkholderiales</taxon>
        <taxon>Comamonadaceae</taxon>
        <taxon>Comamonas</taxon>
    </lineage>
</organism>